<dbReference type="EMBL" id="JQAT01000002">
    <property type="protein sequence ID" value="KRN28665.1"/>
    <property type="molecule type" value="Genomic_DNA"/>
</dbReference>
<keyword evidence="4" id="KW-1185">Reference proteome</keyword>
<dbReference type="Pfam" id="PF09648">
    <property type="entry name" value="YycI"/>
    <property type="match status" value="1"/>
</dbReference>
<dbReference type="Proteomes" id="UP000051751">
    <property type="component" value="Unassembled WGS sequence"/>
</dbReference>
<name>A0A0R2FJ31_9LACO</name>
<accession>A0A0R2FJ31</accession>
<dbReference type="PATRIC" id="fig|81857.3.peg.870"/>
<evidence type="ECO:0000259" key="1">
    <source>
        <dbReference type="Pfam" id="PF09648"/>
    </source>
</evidence>
<evidence type="ECO:0000313" key="5">
    <source>
        <dbReference type="Proteomes" id="UP000051751"/>
    </source>
</evidence>
<dbReference type="GO" id="GO:0016020">
    <property type="term" value="C:membrane"/>
    <property type="evidence" value="ECO:0007669"/>
    <property type="project" value="InterPro"/>
</dbReference>
<protein>
    <submittedName>
        <fullName evidence="2">YycH family protein</fullName>
    </submittedName>
</protein>
<dbReference type="InterPro" id="IPR018604">
    <property type="entry name" value="YycI-like"/>
</dbReference>
<dbReference type="OrthoDB" id="2135943at2"/>
<organism evidence="2 5">
    <name type="scientific">Lactobacillus selangorensis</name>
    <dbReference type="NCBI Taxonomy" id="81857"/>
    <lineage>
        <taxon>Bacteria</taxon>
        <taxon>Bacillati</taxon>
        <taxon>Bacillota</taxon>
        <taxon>Bacilli</taxon>
        <taxon>Lactobacillales</taxon>
        <taxon>Lactobacillaceae</taxon>
        <taxon>Lactobacillus</taxon>
    </lineage>
</organism>
<proteinExistence type="predicted"/>
<dbReference type="STRING" id="81857.IV38_GL000868"/>
<reference evidence="4 5" key="1">
    <citation type="journal article" date="2015" name="Genome Announc.">
        <title>Expanding the biotechnology potential of lactobacilli through comparative genomics of 213 strains and associated genera.</title>
        <authorList>
            <person name="Sun Z."/>
            <person name="Harris H.M."/>
            <person name="McCann A."/>
            <person name="Guo C."/>
            <person name="Argimon S."/>
            <person name="Zhang W."/>
            <person name="Yang X."/>
            <person name="Jeffery I.B."/>
            <person name="Cooney J.C."/>
            <person name="Kagawa T.F."/>
            <person name="Liu W."/>
            <person name="Song Y."/>
            <person name="Salvetti E."/>
            <person name="Wrobel A."/>
            <person name="Rasinkangas P."/>
            <person name="Parkhill J."/>
            <person name="Rea M.C."/>
            <person name="O'Sullivan O."/>
            <person name="Ritari J."/>
            <person name="Douillard F.P."/>
            <person name="Paul Ross R."/>
            <person name="Yang R."/>
            <person name="Briner A.E."/>
            <person name="Felis G.E."/>
            <person name="de Vos W.M."/>
            <person name="Barrangou R."/>
            <person name="Klaenhammer T.R."/>
            <person name="Caufield P.W."/>
            <person name="Cui Y."/>
            <person name="Zhang H."/>
            <person name="O'Toole P.W."/>
        </authorList>
    </citation>
    <scope>NUCLEOTIDE SEQUENCE [LARGE SCALE GENOMIC DNA]</scope>
    <source>
        <strain evidence="2 5">ATCC BAA-66</strain>
        <strain evidence="3 4">DSM 13344</strain>
    </source>
</reference>
<sequence length="266" mass="29861">MDFKRIEMIFLAVFIALDVFLFVTLKQSRQPIELSGNQTQTTSLASELRSDGISIKHTLAKTHQQGYYLASSNRPALAAQVRELENQHVTLSNNNTTLTSRLVEPLNFKSGQATTAIDKFRQDKHNVAFGKDYQYVPELSTSTEIVYAQKVPNGVLLDGDGQITFQKHKNMITGYIQTYSATITTLREKENTISAKEAVNTLYTHNEIPNNTIIQGMKLGYTKLMDVKGSTVYIPAWYVSLESKASKNVTNKRVNAFSGEIMKNHD</sequence>
<evidence type="ECO:0000313" key="4">
    <source>
        <dbReference type="Proteomes" id="UP000051645"/>
    </source>
</evidence>
<feature type="domain" description="Regulatory protein YycH-like" evidence="1">
    <location>
        <begin position="37"/>
        <end position="257"/>
    </location>
</feature>
<dbReference type="Gene3D" id="2.40.128.690">
    <property type="entry name" value="YycH protein, domain 3-like"/>
    <property type="match status" value="1"/>
</dbReference>
<dbReference type="Proteomes" id="UP000051645">
    <property type="component" value="Unassembled WGS sequence"/>
</dbReference>
<comment type="caution">
    <text evidence="2">The sequence shown here is derived from an EMBL/GenBank/DDBJ whole genome shotgun (WGS) entry which is preliminary data.</text>
</comment>
<dbReference type="EMBL" id="JQAZ01000002">
    <property type="protein sequence ID" value="KRN32925.1"/>
    <property type="molecule type" value="Genomic_DNA"/>
</dbReference>
<evidence type="ECO:0000313" key="2">
    <source>
        <dbReference type="EMBL" id="KRN28665.1"/>
    </source>
</evidence>
<gene>
    <name evidence="2" type="ORF">IV38_GL000868</name>
    <name evidence="3" type="ORF">IV40_GL000985</name>
</gene>
<evidence type="ECO:0000313" key="3">
    <source>
        <dbReference type="EMBL" id="KRN32925.1"/>
    </source>
</evidence>
<dbReference type="RefSeq" id="WP_057769152.1">
    <property type="nucleotide sequence ID" value="NZ_JQAT01000002.1"/>
</dbReference>
<dbReference type="AlphaFoldDB" id="A0A0R2FJ31"/>